<protein>
    <submittedName>
        <fullName evidence="1">Uncharacterized protein</fullName>
    </submittedName>
</protein>
<evidence type="ECO:0000313" key="1">
    <source>
        <dbReference type="EMBL" id="GIF73266.1"/>
    </source>
</evidence>
<name>A0ABQ4CPR6_9ACTN</name>
<gene>
    <name evidence="1" type="ORF">Asi02nite_27840</name>
</gene>
<dbReference type="Gene3D" id="3.30.1310.10">
    <property type="entry name" value="Nucleoid-associated protein YbaB-like domain"/>
    <property type="match status" value="1"/>
</dbReference>
<proteinExistence type="predicted"/>
<accession>A0ABQ4CPR6</accession>
<reference evidence="1 2" key="1">
    <citation type="submission" date="2021-01" db="EMBL/GenBank/DDBJ databases">
        <title>Whole genome shotgun sequence of Asanoa siamensis NBRC 107932.</title>
        <authorList>
            <person name="Komaki H."/>
            <person name="Tamura T."/>
        </authorList>
    </citation>
    <scope>NUCLEOTIDE SEQUENCE [LARGE SCALE GENOMIC DNA]</scope>
    <source>
        <strain evidence="1 2">NBRC 107932</strain>
    </source>
</reference>
<dbReference type="EMBL" id="BONE01000019">
    <property type="protein sequence ID" value="GIF73266.1"/>
    <property type="molecule type" value="Genomic_DNA"/>
</dbReference>
<evidence type="ECO:0000313" key="2">
    <source>
        <dbReference type="Proteomes" id="UP000604117"/>
    </source>
</evidence>
<organism evidence="1 2">
    <name type="scientific">Asanoa siamensis</name>
    <dbReference type="NCBI Taxonomy" id="926357"/>
    <lineage>
        <taxon>Bacteria</taxon>
        <taxon>Bacillati</taxon>
        <taxon>Actinomycetota</taxon>
        <taxon>Actinomycetes</taxon>
        <taxon>Micromonosporales</taxon>
        <taxon>Micromonosporaceae</taxon>
        <taxon>Asanoa</taxon>
    </lineage>
</organism>
<dbReference type="SUPFAM" id="SSF82607">
    <property type="entry name" value="YbaB-like"/>
    <property type="match status" value="1"/>
</dbReference>
<dbReference type="Proteomes" id="UP000604117">
    <property type="component" value="Unassembled WGS sequence"/>
</dbReference>
<dbReference type="InterPro" id="IPR036894">
    <property type="entry name" value="YbaB-like_sf"/>
</dbReference>
<sequence>MGTLAALSTGATPAAVGEGVAADGLIVARAAMPGQVTGIELDPAVLGLDLASLAAELTAAVNAALTDLRTQAGVGGDAVDLGALGGQLREIQESTVRQFSAFTESLLDAQSRLARRADDAR</sequence>
<keyword evidence="2" id="KW-1185">Reference proteome</keyword>
<comment type="caution">
    <text evidence="1">The sequence shown here is derived from an EMBL/GenBank/DDBJ whole genome shotgun (WGS) entry which is preliminary data.</text>
</comment>